<evidence type="ECO:0000256" key="1">
    <source>
        <dbReference type="SAM" id="Phobius"/>
    </source>
</evidence>
<dbReference type="Pfam" id="PF00535">
    <property type="entry name" value="Glycos_transf_2"/>
    <property type="match status" value="1"/>
</dbReference>
<organism evidence="3 4">
    <name type="scientific">Candidatus Berkelbacteria bacterium Gr01-1014_85</name>
    <dbReference type="NCBI Taxonomy" id="2017150"/>
    <lineage>
        <taxon>Bacteria</taxon>
        <taxon>Candidatus Berkelbacteria</taxon>
    </lineage>
</organism>
<dbReference type="PANTHER" id="PTHR43630:SF2">
    <property type="entry name" value="GLYCOSYLTRANSFERASE"/>
    <property type="match status" value="1"/>
</dbReference>
<dbReference type="AlphaFoldDB" id="A0A554JC21"/>
<dbReference type="EMBL" id="VMFD01000025">
    <property type="protein sequence ID" value="TSC65841.1"/>
    <property type="molecule type" value="Genomic_DNA"/>
</dbReference>
<dbReference type="GO" id="GO:0016740">
    <property type="term" value="F:transferase activity"/>
    <property type="evidence" value="ECO:0007669"/>
    <property type="project" value="UniProtKB-KW"/>
</dbReference>
<protein>
    <submittedName>
        <fullName evidence="3">Glycosyl transferase</fullName>
    </submittedName>
</protein>
<keyword evidence="1" id="KW-1133">Transmembrane helix</keyword>
<dbReference type="Proteomes" id="UP000316253">
    <property type="component" value="Unassembled WGS sequence"/>
</dbReference>
<feature type="transmembrane region" description="Helical" evidence="1">
    <location>
        <begin position="272"/>
        <end position="289"/>
    </location>
</feature>
<dbReference type="PANTHER" id="PTHR43630">
    <property type="entry name" value="POLY-BETA-1,6-N-ACETYL-D-GLUCOSAMINE SYNTHASE"/>
    <property type="match status" value="1"/>
</dbReference>
<keyword evidence="3" id="KW-0808">Transferase</keyword>
<dbReference type="SUPFAM" id="SSF53448">
    <property type="entry name" value="Nucleotide-diphospho-sugar transferases"/>
    <property type="match status" value="1"/>
</dbReference>
<feature type="transmembrane region" description="Helical" evidence="1">
    <location>
        <begin position="301"/>
        <end position="324"/>
    </location>
</feature>
<proteinExistence type="predicted"/>
<dbReference type="InterPro" id="IPR001173">
    <property type="entry name" value="Glyco_trans_2-like"/>
</dbReference>
<gene>
    <name evidence="3" type="ORF">CEO22_325</name>
</gene>
<accession>A0A554JC21</accession>
<dbReference type="Gene3D" id="3.90.550.10">
    <property type="entry name" value="Spore Coat Polysaccharide Biosynthesis Protein SpsA, Chain A"/>
    <property type="match status" value="1"/>
</dbReference>
<dbReference type="InterPro" id="IPR029044">
    <property type="entry name" value="Nucleotide-diphossugar_trans"/>
</dbReference>
<comment type="caution">
    <text evidence="3">The sequence shown here is derived from an EMBL/GenBank/DDBJ whole genome shotgun (WGS) entry which is preliminary data.</text>
</comment>
<evidence type="ECO:0000313" key="4">
    <source>
        <dbReference type="Proteomes" id="UP000316253"/>
    </source>
</evidence>
<evidence type="ECO:0000313" key="3">
    <source>
        <dbReference type="EMBL" id="TSC65841.1"/>
    </source>
</evidence>
<evidence type="ECO:0000259" key="2">
    <source>
        <dbReference type="Pfam" id="PF00535"/>
    </source>
</evidence>
<feature type="domain" description="Glycosyltransferase 2-like" evidence="2">
    <location>
        <begin position="10"/>
        <end position="122"/>
    </location>
</feature>
<sequence>MTMLNAPLVSVIIPTFNAESHLDSCLQALAAQDYPSALLELIVVDDGSTDQTLTIAKRFGAKVLKSGHRHIERSKSIGLAAATGELILLIDSDITLIGEDWLSRAVRIMQTNPDIAGLQTVYWAYRKSDSLYNRYCELTGVNDPFIYQLGRRGILGPHEKSWLQPELIVQTEPDYWLAKFNPAKLPTLGSQGYLTRRQLLLDNTSWQPYFFHLDQAEELVEAGHDKFALYRRPVHHDYVNSLVGFYRKLARNLILFLRYQKLRRYTYGLNRFEFWWTTLLMVSLVYPIGQAWQGYRRQPDLAWWLHPWFCLTVPILYTFIVIGWRLGLWPKSPKLSP</sequence>
<dbReference type="CDD" id="cd06423">
    <property type="entry name" value="CESA_like"/>
    <property type="match status" value="1"/>
</dbReference>
<reference evidence="3 4" key="1">
    <citation type="submission" date="2017-08" db="EMBL/GenBank/DDBJ databases">
        <title>Mechanisms for carbon and nitrogen cycling indicate functional differentiation within the Candidate Phyla Radiation.</title>
        <authorList>
            <person name="Danczak R.E."/>
            <person name="Johnston M.D."/>
            <person name="Kenah C."/>
            <person name="Slattery M."/>
            <person name="Wrighton K.C."/>
            <person name="Wilkins M.J."/>
        </authorList>
    </citation>
    <scope>NUCLEOTIDE SEQUENCE [LARGE SCALE GENOMIC DNA]</scope>
    <source>
        <strain evidence="3">Gr01-1014_85</strain>
    </source>
</reference>
<name>A0A554JC21_9BACT</name>
<keyword evidence="1" id="KW-0812">Transmembrane</keyword>
<keyword evidence="1" id="KW-0472">Membrane</keyword>